<accession>A0A251TUJ5</accession>
<evidence type="ECO:0000256" key="4">
    <source>
        <dbReference type="ARBA" id="ARBA00023125"/>
    </source>
</evidence>
<reference evidence="12" key="2">
    <citation type="submission" date="2017-02" db="EMBL/GenBank/DDBJ databases">
        <title>Sunflower complete genome.</title>
        <authorList>
            <person name="Langlade N."/>
            <person name="Munos S."/>
        </authorList>
    </citation>
    <scope>NUCLEOTIDE SEQUENCE [LARGE SCALE GENOMIC DNA]</scope>
    <source>
        <tissue evidence="12">Leaves</tissue>
    </source>
</reference>
<sequence>MKCKSSVNLIPNHKKGLWSPDEDEKLRDYILNHGLGCWSSVPINAGLQRNGKSCRLRWTNYLRPGLKRGMFTAHEDQIILTLHSTLGNKWSQMSRHLPGRSDNEIKNHWHSYLKKKLVKSDTSNEDSSSVSSLKSVTSSPESSPHMDNLSTAGKIQPKILFADWISPAIDNSDELSVSGDVDVIYPPWSSQGTTIKEGSRVSNLNLSNEVDMESDLNDLIIEENIYSYLNLNDVNMYNWDDLYSASTTPSQSSSRSL</sequence>
<feature type="domain" description="HTH myb-type" evidence="10">
    <location>
        <begin position="63"/>
        <end position="117"/>
    </location>
</feature>
<gene>
    <name evidence="12" type="ORF">HannXRQ_Chr09g0253521</name>
    <name evidence="11" type="ORF">HanXRQr2_Chr09g0385191</name>
</gene>
<evidence type="ECO:0000313" key="12">
    <source>
        <dbReference type="EMBL" id="OTG14808.1"/>
    </source>
</evidence>
<dbReference type="GO" id="GO:0045893">
    <property type="term" value="P:positive regulation of DNA-templated transcription"/>
    <property type="evidence" value="ECO:0007669"/>
    <property type="project" value="UniProtKB-ARBA"/>
</dbReference>
<keyword evidence="5" id="KW-0010">Activator</keyword>
<dbReference type="Proteomes" id="UP000215914">
    <property type="component" value="Chromosome 9"/>
</dbReference>
<evidence type="ECO:0000256" key="3">
    <source>
        <dbReference type="ARBA" id="ARBA00023015"/>
    </source>
</evidence>
<evidence type="ECO:0000256" key="1">
    <source>
        <dbReference type="ARBA" id="ARBA00004123"/>
    </source>
</evidence>
<proteinExistence type="predicted"/>
<organism evidence="12 13">
    <name type="scientific">Helianthus annuus</name>
    <name type="common">Common sunflower</name>
    <dbReference type="NCBI Taxonomy" id="4232"/>
    <lineage>
        <taxon>Eukaryota</taxon>
        <taxon>Viridiplantae</taxon>
        <taxon>Streptophyta</taxon>
        <taxon>Embryophyta</taxon>
        <taxon>Tracheophyta</taxon>
        <taxon>Spermatophyta</taxon>
        <taxon>Magnoliopsida</taxon>
        <taxon>eudicotyledons</taxon>
        <taxon>Gunneridae</taxon>
        <taxon>Pentapetalae</taxon>
        <taxon>asterids</taxon>
        <taxon>campanulids</taxon>
        <taxon>Asterales</taxon>
        <taxon>Asteraceae</taxon>
        <taxon>Asteroideae</taxon>
        <taxon>Heliantheae alliance</taxon>
        <taxon>Heliantheae</taxon>
        <taxon>Helianthus</taxon>
    </lineage>
</organism>
<keyword evidence="3" id="KW-0805">Transcription regulation</keyword>
<reference evidence="11" key="3">
    <citation type="submission" date="2020-06" db="EMBL/GenBank/DDBJ databases">
        <title>Helianthus annuus Genome sequencing and assembly Release 2.</title>
        <authorList>
            <person name="Gouzy J."/>
            <person name="Langlade N."/>
            <person name="Munos S."/>
        </authorList>
    </citation>
    <scope>NUCLEOTIDE SEQUENCE</scope>
    <source>
        <tissue evidence="11">Leaves</tissue>
    </source>
</reference>
<dbReference type="EMBL" id="CM007898">
    <property type="protein sequence ID" value="OTG14808.1"/>
    <property type="molecule type" value="Genomic_DNA"/>
</dbReference>
<evidence type="ECO:0000256" key="5">
    <source>
        <dbReference type="ARBA" id="ARBA00023159"/>
    </source>
</evidence>
<dbReference type="InterPro" id="IPR017930">
    <property type="entry name" value="Myb_dom"/>
</dbReference>
<keyword evidence="7" id="KW-0539">Nucleus</keyword>
<dbReference type="PANTHER" id="PTHR47997:SF49">
    <property type="entry name" value="HOMEODOMAIN-LIKE PROTEIN-RELATED"/>
    <property type="match status" value="1"/>
</dbReference>
<evidence type="ECO:0000259" key="10">
    <source>
        <dbReference type="PROSITE" id="PS51294"/>
    </source>
</evidence>
<dbReference type="FunFam" id="1.10.10.60:FF:000077">
    <property type="entry name" value="MYB transcription factor"/>
    <property type="match status" value="1"/>
</dbReference>
<feature type="domain" description="HTH myb-type" evidence="10">
    <location>
        <begin position="10"/>
        <end position="62"/>
    </location>
</feature>
<dbReference type="GO" id="GO:0000976">
    <property type="term" value="F:transcription cis-regulatory region binding"/>
    <property type="evidence" value="ECO:0000318"/>
    <property type="project" value="GO_Central"/>
</dbReference>
<feature type="region of interest" description="Disordered" evidence="8">
    <location>
        <begin position="120"/>
        <end position="150"/>
    </location>
</feature>
<dbReference type="Pfam" id="PF00249">
    <property type="entry name" value="Myb_DNA-binding"/>
    <property type="match status" value="2"/>
</dbReference>
<dbReference type="GO" id="GO:0006355">
    <property type="term" value="P:regulation of DNA-templated transcription"/>
    <property type="evidence" value="ECO:0000318"/>
    <property type="project" value="GO_Central"/>
</dbReference>
<dbReference type="Gramene" id="mRNA:HanXRQr2_Chr09g0385191">
    <property type="protein sequence ID" value="mRNA:HanXRQr2_Chr09g0385191"/>
    <property type="gene ID" value="HanXRQr2_Chr09g0385191"/>
</dbReference>
<evidence type="ECO:0000313" key="11">
    <source>
        <dbReference type="EMBL" id="KAF5790606.1"/>
    </source>
</evidence>
<dbReference type="FunCoup" id="A0A251TUJ5">
    <property type="interactions" value="3"/>
</dbReference>
<dbReference type="AlphaFoldDB" id="A0A251TUJ5"/>
<feature type="domain" description="Myb-like" evidence="9">
    <location>
        <begin position="10"/>
        <end position="62"/>
    </location>
</feature>
<dbReference type="OrthoDB" id="2143914at2759"/>
<keyword evidence="4 12" id="KW-0238">DNA-binding</keyword>
<evidence type="ECO:0000256" key="6">
    <source>
        <dbReference type="ARBA" id="ARBA00023163"/>
    </source>
</evidence>
<keyword evidence="6" id="KW-0804">Transcription</keyword>
<dbReference type="InParanoid" id="A0A251TUJ5"/>
<dbReference type="PROSITE" id="PS51294">
    <property type="entry name" value="HTH_MYB"/>
    <property type="match status" value="2"/>
</dbReference>
<keyword evidence="12" id="KW-0371">Homeobox</keyword>
<comment type="subcellular location">
    <subcellularLocation>
        <location evidence="1">Nucleus</location>
    </subcellularLocation>
</comment>
<dbReference type="SUPFAM" id="SSF46689">
    <property type="entry name" value="Homeodomain-like"/>
    <property type="match status" value="1"/>
</dbReference>
<evidence type="ECO:0000256" key="8">
    <source>
        <dbReference type="SAM" id="MobiDB-lite"/>
    </source>
</evidence>
<dbReference type="Gene3D" id="1.10.10.60">
    <property type="entry name" value="Homeodomain-like"/>
    <property type="match status" value="2"/>
</dbReference>
<name>A0A251TUJ5_HELAN</name>
<keyword evidence="2" id="KW-0677">Repeat</keyword>
<dbReference type="GO" id="GO:0005634">
    <property type="term" value="C:nucleus"/>
    <property type="evidence" value="ECO:0000318"/>
    <property type="project" value="GO_Central"/>
</dbReference>
<dbReference type="SMART" id="SM00717">
    <property type="entry name" value="SANT"/>
    <property type="match status" value="2"/>
</dbReference>
<dbReference type="PROSITE" id="PS50090">
    <property type="entry name" value="MYB_LIKE"/>
    <property type="match status" value="2"/>
</dbReference>
<reference evidence="11 13" key="1">
    <citation type="journal article" date="2017" name="Nature">
        <title>The sunflower genome provides insights into oil metabolism, flowering and Asterid evolution.</title>
        <authorList>
            <person name="Badouin H."/>
            <person name="Gouzy J."/>
            <person name="Grassa C.J."/>
            <person name="Murat F."/>
            <person name="Staton S.E."/>
            <person name="Cottret L."/>
            <person name="Lelandais-Briere C."/>
            <person name="Owens G.L."/>
            <person name="Carrere S."/>
            <person name="Mayjonade B."/>
            <person name="Legrand L."/>
            <person name="Gill N."/>
            <person name="Kane N.C."/>
            <person name="Bowers J.E."/>
            <person name="Hubner S."/>
            <person name="Bellec A."/>
            <person name="Berard A."/>
            <person name="Berges H."/>
            <person name="Blanchet N."/>
            <person name="Boniface M.C."/>
            <person name="Brunel D."/>
            <person name="Catrice O."/>
            <person name="Chaidir N."/>
            <person name="Claudel C."/>
            <person name="Donnadieu C."/>
            <person name="Faraut T."/>
            <person name="Fievet G."/>
            <person name="Helmstetter N."/>
            <person name="King M."/>
            <person name="Knapp S.J."/>
            <person name="Lai Z."/>
            <person name="Le Paslier M.C."/>
            <person name="Lippi Y."/>
            <person name="Lorenzon L."/>
            <person name="Mandel J.R."/>
            <person name="Marage G."/>
            <person name="Marchand G."/>
            <person name="Marquand E."/>
            <person name="Bret-Mestries E."/>
            <person name="Morien E."/>
            <person name="Nambeesan S."/>
            <person name="Nguyen T."/>
            <person name="Pegot-Espagnet P."/>
            <person name="Pouilly N."/>
            <person name="Raftis F."/>
            <person name="Sallet E."/>
            <person name="Schiex T."/>
            <person name="Thomas J."/>
            <person name="Vandecasteele C."/>
            <person name="Vares D."/>
            <person name="Vear F."/>
            <person name="Vautrin S."/>
            <person name="Crespi M."/>
            <person name="Mangin B."/>
            <person name="Burke J.M."/>
            <person name="Salse J."/>
            <person name="Munos S."/>
            <person name="Vincourt P."/>
            <person name="Rieseberg L.H."/>
            <person name="Langlade N.B."/>
        </authorList>
    </citation>
    <scope>NUCLEOTIDE SEQUENCE [LARGE SCALE GENOMIC DNA]</scope>
    <source>
        <strain evidence="13">cv. SF193</strain>
        <tissue evidence="11">Leaves</tissue>
    </source>
</reference>
<dbReference type="InterPro" id="IPR001005">
    <property type="entry name" value="SANT/Myb"/>
</dbReference>
<dbReference type="PANTHER" id="PTHR47997">
    <property type="entry name" value="MYB DOMAIN PROTEIN 55"/>
    <property type="match status" value="1"/>
</dbReference>
<feature type="domain" description="Myb-like" evidence="9">
    <location>
        <begin position="63"/>
        <end position="113"/>
    </location>
</feature>
<evidence type="ECO:0000256" key="7">
    <source>
        <dbReference type="ARBA" id="ARBA00023242"/>
    </source>
</evidence>
<dbReference type="InterPro" id="IPR051953">
    <property type="entry name" value="Plant_SW-associated_TFs"/>
</dbReference>
<dbReference type="CDD" id="cd00167">
    <property type="entry name" value="SANT"/>
    <property type="match status" value="2"/>
</dbReference>
<protein>
    <submittedName>
        <fullName evidence="12">Putative homeodomain-like protein</fullName>
    </submittedName>
    <submittedName>
        <fullName evidence="11">Transcription factor MYB family</fullName>
    </submittedName>
</protein>
<keyword evidence="13" id="KW-1185">Reference proteome</keyword>
<dbReference type="InterPro" id="IPR009057">
    <property type="entry name" value="Homeodomain-like_sf"/>
</dbReference>
<feature type="compositionally biased region" description="Low complexity" evidence="8">
    <location>
        <begin position="125"/>
        <end position="143"/>
    </location>
</feature>
<evidence type="ECO:0000256" key="2">
    <source>
        <dbReference type="ARBA" id="ARBA00022737"/>
    </source>
</evidence>
<evidence type="ECO:0000259" key="9">
    <source>
        <dbReference type="PROSITE" id="PS50090"/>
    </source>
</evidence>
<evidence type="ECO:0000313" key="13">
    <source>
        <dbReference type="Proteomes" id="UP000215914"/>
    </source>
</evidence>
<dbReference type="EMBL" id="MNCJ02000324">
    <property type="protein sequence ID" value="KAF5790606.1"/>
    <property type="molecule type" value="Genomic_DNA"/>
</dbReference>